<gene>
    <name evidence="3" type="ORF">ERJ70_07830</name>
</gene>
<dbReference type="InterPro" id="IPR041628">
    <property type="entry name" value="ChlI/MoxR_AAA_lid"/>
</dbReference>
<evidence type="ECO:0000259" key="2">
    <source>
        <dbReference type="Pfam" id="PF17863"/>
    </source>
</evidence>
<dbReference type="PANTHER" id="PTHR42759:SF5">
    <property type="entry name" value="METHANOL DEHYDROGENASE REGULATOR"/>
    <property type="match status" value="1"/>
</dbReference>
<name>A0ABX7VRR8_9BACI</name>
<feature type="domain" description="ChlI/MoxR AAA lid" evidence="2">
    <location>
        <begin position="233"/>
        <end position="304"/>
    </location>
</feature>
<dbReference type="Gene3D" id="1.10.8.80">
    <property type="entry name" value="Magnesium chelatase subunit I, C-Terminal domain"/>
    <property type="match status" value="1"/>
</dbReference>
<keyword evidence="4" id="KW-1185">Reference proteome</keyword>
<protein>
    <submittedName>
        <fullName evidence="3">AAA domain-containing protein</fullName>
    </submittedName>
</protein>
<dbReference type="Pfam" id="PF07726">
    <property type="entry name" value="AAA_3"/>
    <property type="match status" value="1"/>
</dbReference>
<evidence type="ECO:0000313" key="3">
    <source>
        <dbReference type="EMBL" id="QTM99218.1"/>
    </source>
</evidence>
<proteinExistence type="predicted"/>
<accession>A0ABX7VRR8</accession>
<dbReference type="PANTHER" id="PTHR42759">
    <property type="entry name" value="MOXR FAMILY PROTEIN"/>
    <property type="match status" value="1"/>
</dbReference>
<feature type="domain" description="ATPase AAA-3" evidence="1">
    <location>
        <begin position="39"/>
        <end position="170"/>
    </location>
</feature>
<dbReference type="SUPFAM" id="SSF52540">
    <property type="entry name" value="P-loop containing nucleoside triphosphate hydrolases"/>
    <property type="match status" value="1"/>
</dbReference>
<evidence type="ECO:0000313" key="4">
    <source>
        <dbReference type="Proteomes" id="UP000665043"/>
    </source>
</evidence>
<dbReference type="InterPro" id="IPR027417">
    <property type="entry name" value="P-loop_NTPase"/>
</dbReference>
<reference evidence="3 4" key="1">
    <citation type="submission" date="2019-12" db="EMBL/GenBank/DDBJ databases">
        <title>The whole genome sequencing of a strain isolated from a Mars analog, Dalangtan Playa.</title>
        <authorList>
            <person name="Huang T."/>
        </authorList>
    </citation>
    <scope>NUCLEOTIDE SEQUENCE [LARGE SCALE GENOMIC DNA]</scope>
    <source>
        <strain evidence="3 4">DP4-553-S</strain>
    </source>
</reference>
<dbReference type="EMBL" id="CP046956">
    <property type="protein sequence ID" value="QTM99218.1"/>
    <property type="molecule type" value="Genomic_DNA"/>
</dbReference>
<dbReference type="PIRSF" id="PIRSF002849">
    <property type="entry name" value="AAA_ATPase_chaperone_MoxR_prd"/>
    <property type="match status" value="1"/>
</dbReference>
<dbReference type="Proteomes" id="UP000665043">
    <property type="component" value="Chromosome"/>
</dbReference>
<evidence type="ECO:0000259" key="1">
    <source>
        <dbReference type="Pfam" id="PF07726"/>
    </source>
</evidence>
<dbReference type="Pfam" id="PF17863">
    <property type="entry name" value="AAA_lid_2"/>
    <property type="match status" value="1"/>
</dbReference>
<dbReference type="Gene3D" id="3.40.50.300">
    <property type="entry name" value="P-loop containing nucleotide triphosphate hydrolases"/>
    <property type="match status" value="1"/>
</dbReference>
<organism evidence="3 4">
    <name type="scientific">Sediminibacillus dalangtanensis</name>
    <dbReference type="NCBI Taxonomy" id="2729421"/>
    <lineage>
        <taxon>Bacteria</taxon>
        <taxon>Bacillati</taxon>
        <taxon>Bacillota</taxon>
        <taxon>Bacilli</taxon>
        <taxon>Bacillales</taxon>
        <taxon>Bacillaceae</taxon>
        <taxon>Sediminibacillus</taxon>
    </lineage>
</organism>
<dbReference type="InterPro" id="IPR011703">
    <property type="entry name" value="ATPase_AAA-3"/>
</dbReference>
<dbReference type="RefSeq" id="WP_209368417.1">
    <property type="nucleotide sequence ID" value="NZ_CP046956.1"/>
</dbReference>
<dbReference type="InterPro" id="IPR050764">
    <property type="entry name" value="CbbQ/NirQ/NorQ/GpvN"/>
</dbReference>
<sequence>MVSSLQAKITTAKQEIGKTIIGKELAVELLFTAVLAEGHILLESVPGSGKTKLAKSFATIISGDFQRIQFTPDVLPSDVTGIQFYNPKTQEFELRTGPVYSNILLADEINRATPKTQSSLLEAMEEKQVTVDGETVALPVPFLVIATQNPVESNHGTFQLPEAQLDRFLFKIDMGYPSLEEERTILDTYREAEPFSELQKVIELEELVAWRKQVRQVTVSQPVRDYLLKLVRGTREHHEIELGISTRGALALMKAGQAYALIKGKDYVSPADIKLLTPYLFEHRLILNMEGSIRKTPAQVLEEIISQIDVPVEAGEPVS</sequence>